<reference evidence="3" key="1">
    <citation type="journal article" date="2010" name="Nat. Biotechnol.">
        <title>Draft genome sequence of the oilseed species Ricinus communis.</title>
        <authorList>
            <person name="Chan A.P."/>
            <person name="Crabtree J."/>
            <person name="Zhao Q."/>
            <person name="Lorenzi H."/>
            <person name="Orvis J."/>
            <person name="Puiu D."/>
            <person name="Melake-Berhan A."/>
            <person name="Jones K.M."/>
            <person name="Redman J."/>
            <person name="Chen G."/>
            <person name="Cahoon E.B."/>
            <person name="Gedil M."/>
            <person name="Stanke M."/>
            <person name="Haas B.J."/>
            <person name="Wortman J.R."/>
            <person name="Fraser-Liggett C.M."/>
            <person name="Ravel J."/>
            <person name="Rabinowicz P.D."/>
        </authorList>
    </citation>
    <scope>NUCLEOTIDE SEQUENCE [LARGE SCALE GENOMIC DNA]</scope>
    <source>
        <strain evidence="3">cv. Hale</strain>
    </source>
</reference>
<organism evidence="2 3">
    <name type="scientific">Ricinus communis</name>
    <name type="common">Castor bean</name>
    <dbReference type="NCBI Taxonomy" id="3988"/>
    <lineage>
        <taxon>Eukaryota</taxon>
        <taxon>Viridiplantae</taxon>
        <taxon>Streptophyta</taxon>
        <taxon>Embryophyta</taxon>
        <taxon>Tracheophyta</taxon>
        <taxon>Spermatophyta</taxon>
        <taxon>Magnoliopsida</taxon>
        <taxon>eudicotyledons</taxon>
        <taxon>Gunneridae</taxon>
        <taxon>Pentapetalae</taxon>
        <taxon>rosids</taxon>
        <taxon>fabids</taxon>
        <taxon>Malpighiales</taxon>
        <taxon>Euphorbiaceae</taxon>
        <taxon>Acalyphoideae</taxon>
        <taxon>Acalypheae</taxon>
        <taxon>Ricinus</taxon>
    </lineage>
</organism>
<sequence>LLASCPGTAEPDFPRTREPHCSCTTSGTRVRGKRGQKDSPPSRGVISGSAGNDDNCVVFLIGESGCRGIRRRRKRLFERSAAPGRQHLPIGLALQVRLEGVRGKRPPFHHGVVDALELGIGNALGDEFRVRRLALERRVTQRPVQGVIAHYRIRPQPGVMAIAGPWIVTGLDGELAAHRIELDEAAAGEEILVGLDQRGAEPPLEQAAAALVFLVEPRHVQTAELLHHQGQAGVVGRGRQQVQVSGHQRVGMDRHAVKAGRLLQPTEQARVILLVAEDQLVIVAAMKDVVRLMGKDETGLAGHDGAIVHPRRSPCP</sequence>
<proteinExistence type="predicted"/>
<dbReference type="InParanoid" id="B9TFY5"/>
<protein>
    <submittedName>
        <fullName evidence="2">Uncharacterized protein</fullName>
    </submittedName>
</protein>
<dbReference type="Proteomes" id="UP000008311">
    <property type="component" value="Unassembled WGS sequence"/>
</dbReference>
<keyword evidence="3" id="KW-1185">Reference proteome</keyword>
<evidence type="ECO:0000313" key="3">
    <source>
        <dbReference type="Proteomes" id="UP000008311"/>
    </source>
</evidence>
<gene>
    <name evidence="2" type="ORF">RCOM_1846700</name>
</gene>
<evidence type="ECO:0000256" key="1">
    <source>
        <dbReference type="SAM" id="MobiDB-lite"/>
    </source>
</evidence>
<dbReference type="AlphaFoldDB" id="B9TFY5"/>
<feature type="region of interest" description="Disordered" evidence="1">
    <location>
        <begin position="1"/>
        <end position="49"/>
    </location>
</feature>
<feature type="non-terminal residue" evidence="2">
    <location>
        <position position="1"/>
    </location>
</feature>
<dbReference type="EMBL" id="EQ980217">
    <property type="protein sequence ID" value="EEF25229.1"/>
    <property type="molecule type" value="Genomic_DNA"/>
</dbReference>
<accession>B9TFY5</accession>
<name>B9TFY5_RICCO</name>
<evidence type="ECO:0000313" key="2">
    <source>
        <dbReference type="EMBL" id="EEF25229.1"/>
    </source>
</evidence>